<name>A0A642UKG7_DIURU</name>
<accession>A0A642UKG7</accession>
<sequence length="143" mass="15901">MSFGSATLAGLPLDIGQIIFNHLDVHSLCRLDIAYSPLPYATEIFSSIKRRRVEVTAEYVVTSDLSRIDFETLARLPHLDISVDCPASYAGPTSKYLREIPFKSLALTLGNNGLYLSPQPELTFLCPKLTKLSLHDCYSQIHS</sequence>
<reference evidence="1 2" key="1">
    <citation type="submission" date="2019-07" db="EMBL/GenBank/DDBJ databases">
        <title>Genome assembly of two rare yeast pathogens: Diutina rugosa and Trichomonascus ciferrii.</title>
        <authorList>
            <person name="Mixao V."/>
            <person name="Saus E."/>
            <person name="Hansen A."/>
            <person name="Lass-Flor C."/>
            <person name="Gabaldon T."/>
        </authorList>
    </citation>
    <scope>NUCLEOTIDE SEQUENCE [LARGE SCALE GENOMIC DNA]</scope>
    <source>
        <strain evidence="1 2">CBS 613</strain>
    </source>
</reference>
<organism evidence="1 2">
    <name type="scientific">Diutina rugosa</name>
    <name type="common">Yeast</name>
    <name type="synonym">Candida rugosa</name>
    <dbReference type="NCBI Taxonomy" id="5481"/>
    <lineage>
        <taxon>Eukaryota</taxon>
        <taxon>Fungi</taxon>
        <taxon>Dikarya</taxon>
        <taxon>Ascomycota</taxon>
        <taxon>Saccharomycotina</taxon>
        <taxon>Pichiomycetes</taxon>
        <taxon>Debaryomycetaceae</taxon>
        <taxon>Diutina</taxon>
    </lineage>
</organism>
<dbReference type="EMBL" id="SWFT01000107">
    <property type="protein sequence ID" value="KAA8900699.1"/>
    <property type="molecule type" value="Genomic_DNA"/>
</dbReference>
<protein>
    <submittedName>
        <fullName evidence="1">Uncharacterized protein</fullName>
    </submittedName>
</protein>
<evidence type="ECO:0000313" key="2">
    <source>
        <dbReference type="Proteomes" id="UP000449547"/>
    </source>
</evidence>
<dbReference type="RefSeq" id="XP_034011518.1">
    <property type="nucleotide sequence ID" value="XM_034156470.1"/>
</dbReference>
<evidence type="ECO:0000313" key="1">
    <source>
        <dbReference type="EMBL" id="KAA8900699.1"/>
    </source>
</evidence>
<comment type="caution">
    <text evidence="1">The sequence shown here is derived from an EMBL/GenBank/DDBJ whole genome shotgun (WGS) entry which is preliminary data.</text>
</comment>
<dbReference type="VEuPathDB" id="FungiDB:DIURU_003681"/>
<dbReference type="Proteomes" id="UP000449547">
    <property type="component" value="Unassembled WGS sequence"/>
</dbReference>
<keyword evidence="2" id="KW-1185">Reference proteome</keyword>
<dbReference type="GeneID" id="54782332"/>
<proteinExistence type="predicted"/>
<gene>
    <name evidence="1" type="ORF">DIURU_003681</name>
</gene>
<dbReference type="AlphaFoldDB" id="A0A642UKG7"/>